<dbReference type="InterPro" id="IPR015231">
    <property type="entry name" value="DUF1934"/>
</dbReference>
<dbReference type="SUPFAM" id="SSF50814">
    <property type="entry name" value="Lipocalins"/>
    <property type="match status" value="1"/>
</dbReference>
<dbReference type="Gene3D" id="2.40.128.20">
    <property type="match status" value="1"/>
</dbReference>
<keyword evidence="2" id="KW-1185">Reference proteome</keyword>
<dbReference type="AlphaFoldDB" id="A0A1M6J9L5"/>
<name>A0A1M6J9L5_9FIRM</name>
<dbReference type="InterPro" id="IPR012674">
    <property type="entry name" value="Calycin"/>
</dbReference>
<reference evidence="1 2" key="1">
    <citation type="submission" date="2016-11" db="EMBL/GenBank/DDBJ databases">
        <authorList>
            <person name="Varghese N."/>
            <person name="Submissions S."/>
        </authorList>
    </citation>
    <scope>NUCLEOTIDE SEQUENCE [LARGE SCALE GENOMIC DNA]</scope>
    <source>
        <strain evidence="1 2">DSM 15287</strain>
    </source>
</reference>
<sequence length="146" mass="16181">MAERTKQVVITVTGLQRDAQGEENRIELVSTGEYVRKNGVGYIKYRETELSGLEGTTTVIKVRADEVTLLRMGKVEQKQVFRPGQKTQSLYTTPFGNLDMAVVTGVLHISETAGAGELPAIYIEYELEIAGDWQSANTLSITLRED</sequence>
<dbReference type="Proteomes" id="UP000322917">
    <property type="component" value="Unassembled WGS sequence"/>
</dbReference>
<evidence type="ECO:0000313" key="2">
    <source>
        <dbReference type="Proteomes" id="UP000322917"/>
    </source>
</evidence>
<proteinExistence type="predicted"/>
<dbReference type="EMBL" id="FQZD01000021">
    <property type="protein sequence ID" value="SHJ43340.1"/>
    <property type="molecule type" value="Genomic_DNA"/>
</dbReference>
<accession>A0A1M6J9L5</accession>
<dbReference type="Pfam" id="PF09148">
    <property type="entry name" value="DUF1934"/>
    <property type="match status" value="1"/>
</dbReference>
<dbReference type="RefSeq" id="WP_149735244.1">
    <property type="nucleotide sequence ID" value="NZ_FQZD01000021.1"/>
</dbReference>
<dbReference type="OrthoDB" id="1680906at2"/>
<protein>
    <submittedName>
        <fullName evidence="1">Uncharacterized beta-barrel protein YwiB, DUF1934 family</fullName>
    </submittedName>
</protein>
<organism evidence="1 2">
    <name type="scientific">Propionispora hippei DSM 15287</name>
    <dbReference type="NCBI Taxonomy" id="1123003"/>
    <lineage>
        <taxon>Bacteria</taxon>
        <taxon>Bacillati</taxon>
        <taxon>Bacillota</taxon>
        <taxon>Negativicutes</taxon>
        <taxon>Selenomonadales</taxon>
        <taxon>Sporomusaceae</taxon>
        <taxon>Propionispora</taxon>
    </lineage>
</organism>
<gene>
    <name evidence="1" type="ORF">SAMN02745170_02538</name>
</gene>
<evidence type="ECO:0000313" key="1">
    <source>
        <dbReference type="EMBL" id="SHJ43340.1"/>
    </source>
</evidence>